<reference evidence="2" key="2">
    <citation type="submission" date="2024-02" db="EMBL/GenBank/DDBJ databases">
        <authorList>
            <person name="Prathaban M."/>
            <person name="Mythili R."/>
            <person name="Sharmila Devi N."/>
            <person name="Sobanaa M."/>
            <person name="Prathiviraj R."/>
            <person name="Selvin J."/>
        </authorList>
    </citation>
    <scope>NUCLEOTIDE SEQUENCE</scope>
    <source>
        <strain evidence="2">MP1014</strain>
    </source>
</reference>
<keyword evidence="1" id="KW-0812">Transmembrane</keyword>
<dbReference type="RefSeq" id="WP_332902268.1">
    <property type="nucleotide sequence ID" value="NZ_JBAGLP010000118.1"/>
</dbReference>
<evidence type="ECO:0000313" key="3">
    <source>
        <dbReference type="Proteomes" id="UP001310387"/>
    </source>
</evidence>
<evidence type="ECO:0000256" key="1">
    <source>
        <dbReference type="SAM" id="Phobius"/>
    </source>
</evidence>
<comment type="caution">
    <text evidence="2">The sequence shown here is derived from an EMBL/GenBank/DDBJ whole genome shotgun (WGS) entry which is preliminary data.</text>
</comment>
<feature type="transmembrane region" description="Helical" evidence="1">
    <location>
        <begin position="115"/>
        <end position="134"/>
    </location>
</feature>
<keyword evidence="1" id="KW-1133">Transmembrane helix</keyword>
<accession>A0ABU7Z8D5</accession>
<name>A0ABU7Z8D5_9MICO</name>
<dbReference type="EMBL" id="JBAGLP010000118">
    <property type="protein sequence ID" value="MEG3615638.1"/>
    <property type="molecule type" value="Genomic_DNA"/>
</dbReference>
<reference evidence="2" key="1">
    <citation type="journal article" date="2024" name="Antonie Van Leeuwenhoek">
        <title>Isoptericola haloaureus sp. nov., a dimorphic actinobacterium isolated from mangrove sediments of southeast India, implicating biosaline agricultural significance through nitrogen fixation and salt tolerance genes.</title>
        <authorList>
            <person name="Prathaban M."/>
            <person name="Prathiviraj R."/>
            <person name="Ravichandran M."/>
            <person name="Natarajan S.D."/>
            <person name="Sobanaa M."/>
            <person name="Hari Krishna Kumar S."/>
            <person name="Chandrasekar V."/>
            <person name="Selvin J."/>
        </authorList>
    </citation>
    <scope>NUCLEOTIDE SEQUENCE</scope>
    <source>
        <strain evidence="2">MP1014</strain>
    </source>
</reference>
<keyword evidence="3" id="KW-1185">Reference proteome</keyword>
<sequence>MSAHLGDRVSALADGQLPPAEAERALAHVACCALCAAELETARSARRHLAAAGDVTPTAELTQRLLDLSASIPPADGDPLRAPDRDTGWAAPEAWHPPLTGDVLGAERRRRRRRVALVGAGGAGVLGCALFVLGQAPVVTPDSSRVAALTTLAGAGGASGDTVTEAGLGRAGFVAPSSLPPGYEVVAVRTGPTACEIDLAGPDGPVVVRQQQGRLAAGTGATERTEVAGRGDVVVLSQDPWHVAWQVGDVVVEVTTDAPDDVLSEVVAAFPERDYDGGVLPQITRGWSTVTGALTLP</sequence>
<keyword evidence="1" id="KW-0472">Membrane</keyword>
<protein>
    <submittedName>
        <fullName evidence="2">Zf-HC2 domain-containing protein</fullName>
    </submittedName>
</protein>
<organism evidence="2 3">
    <name type="scientific">Isoptericola haloaureus</name>
    <dbReference type="NCBI Taxonomy" id="1542902"/>
    <lineage>
        <taxon>Bacteria</taxon>
        <taxon>Bacillati</taxon>
        <taxon>Actinomycetota</taxon>
        <taxon>Actinomycetes</taxon>
        <taxon>Micrococcales</taxon>
        <taxon>Promicromonosporaceae</taxon>
        <taxon>Isoptericola</taxon>
    </lineage>
</organism>
<dbReference type="Proteomes" id="UP001310387">
    <property type="component" value="Unassembled WGS sequence"/>
</dbReference>
<evidence type="ECO:0000313" key="2">
    <source>
        <dbReference type="EMBL" id="MEG3615638.1"/>
    </source>
</evidence>
<gene>
    <name evidence="2" type="ORF">V5O49_10935</name>
</gene>
<proteinExistence type="predicted"/>